<comment type="pathway">
    <text evidence="5">Isoprenoid biosynthesis; dimethylallyl diphosphate biosynthesis; dimethylallyl diphosphate from (2E)-4-hydroxy-3-methylbutenyl diphosphate: step 1/1.</text>
</comment>
<dbReference type="RefSeq" id="WP_041974252.1">
    <property type="nucleotide sequence ID" value="NZ_CBXV010000002.1"/>
</dbReference>
<dbReference type="UniPathway" id="UPA00059">
    <property type="reaction ID" value="UER00105"/>
</dbReference>
<dbReference type="InterPro" id="IPR003451">
    <property type="entry name" value="LytB/IspH"/>
</dbReference>
<feature type="binding site" evidence="5">
    <location>
        <position position="263"/>
    </location>
    <ligand>
        <name>dimethylallyl diphosphate</name>
        <dbReference type="ChEBI" id="CHEBI:57623"/>
    </ligand>
</feature>
<feature type="binding site" evidence="5">
    <location>
        <position position="191"/>
    </location>
    <ligand>
        <name>[4Fe-4S] cluster</name>
        <dbReference type="ChEBI" id="CHEBI:49883"/>
    </ligand>
</feature>
<dbReference type="NCBIfam" id="NF002187">
    <property type="entry name" value="PRK01045.1-1"/>
    <property type="match status" value="1"/>
</dbReference>
<accession>A0A0B6WWL7</accession>
<dbReference type="OrthoDB" id="9777362at2"/>
<evidence type="ECO:0000256" key="3">
    <source>
        <dbReference type="ARBA" id="ARBA00023004"/>
    </source>
</evidence>
<dbReference type="Proteomes" id="UP000031518">
    <property type="component" value="Unassembled WGS sequence"/>
</dbReference>
<name>A0A0B6WWL7_9BACT</name>
<feature type="binding site" evidence="5">
    <location>
        <position position="124"/>
    </location>
    <ligand>
        <name>(2E)-4-hydroxy-3-methylbut-2-enyl diphosphate</name>
        <dbReference type="ChEBI" id="CHEBI:128753"/>
    </ligand>
</feature>
<evidence type="ECO:0000256" key="2">
    <source>
        <dbReference type="ARBA" id="ARBA00022723"/>
    </source>
</evidence>
<feature type="active site" description="Proton donor" evidence="5">
    <location>
        <position position="126"/>
    </location>
</feature>
<dbReference type="Gene3D" id="3.40.1010.20">
    <property type="entry name" value="4-hydroxy-3-methylbut-2-enyl diphosphate reductase, catalytic domain"/>
    <property type="match status" value="2"/>
</dbReference>
<feature type="binding site" evidence="5">
    <location>
        <position position="221"/>
    </location>
    <ligand>
        <name>dimethylallyl diphosphate</name>
        <dbReference type="ChEBI" id="CHEBI:57623"/>
    </ligand>
</feature>
<feature type="binding site" evidence="5">
    <location>
        <position position="219"/>
    </location>
    <ligand>
        <name>isopentenyl diphosphate</name>
        <dbReference type="ChEBI" id="CHEBI:128769"/>
    </ligand>
</feature>
<feature type="binding site" evidence="5">
    <location>
        <position position="74"/>
    </location>
    <ligand>
        <name>isopentenyl diphosphate</name>
        <dbReference type="ChEBI" id="CHEBI:128769"/>
    </ligand>
</feature>
<dbReference type="EMBL" id="CBXV010000002">
    <property type="protein sequence ID" value="CDM64669.1"/>
    <property type="molecule type" value="Genomic_DNA"/>
</dbReference>
<evidence type="ECO:0000256" key="4">
    <source>
        <dbReference type="ARBA" id="ARBA00023014"/>
    </source>
</evidence>
<keyword evidence="5 6" id="KW-0560">Oxidoreductase</keyword>
<feature type="binding site" evidence="5">
    <location>
        <position position="220"/>
    </location>
    <ligand>
        <name>dimethylallyl diphosphate</name>
        <dbReference type="ChEBI" id="CHEBI:57623"/>
    </ligand>
</feature>
<keyword evidence="4 5" id="KW-0411">Iron-sulfur</keyword>
<feature type="binding site" evidence="5">
    <location>
        <position position="219"/>
    </location>
    <ligand>
        <name>dimethylallyl diphosphate</name>
        <dbReference type="ChEBI" id="CHEBI:57623"/>
    </ligand>
</feature>
<dbReference type="GO" id="GO:0019288">
    <property type="term" value="P:isopentenyl diphosphate biosynthetic process, methylerythritol 4-phosphate pathway"/>
    <property type="evidence" value="ECO:0007669"/>
    <property type="project" value="UniProtKB-UniRule"/>
</dbReference>
<feature type="binding site" evidence="5">
    <location>
        <position position="220"/>
    </location>
    <ligand>
        <name>(2E)-4-hydroxy-3-methylbut-2-enyl diphosphate</name>
        <dbReference type="ChEBI" id="CHEBI:128753"/>
    </ligand>
</feature>
<reference evidence="6 7" key="2">
    <citation type="submission" date="2015-01" db="EMBL/GenBank/DDBJ databases">
        <title>Complete genome sequence of Pyrinomonas methylaliphatogenes type strain K22T.</title>
        <authorList>
            <person name="Lee K.C.Y."/>
            <person name="Power J.F."/>
            <person name="Dunfield P.F."/>
            <person name="Morgan X.C."/>
            <person name="Huttenhower C."/>
            <person name="Stott M.B."/>
        </authorList>
    </citation>
    <scope>NUCLEOTIDE SEQUENCE [LARGE SCALE GENOMIC DNA]</scope>
    <source>
        <strain evidence="6 7">K22</strain>
    </source>
</reference>
<dbReference type="EC" id="1.17.7.4" evidence="5"/>
<reference evidence="6 7" key="1">
    <citation type="submission" date="2013-12" db="EMBL/GenBank/DDBJ databases">
        <authorList>
            <person name="Stott M."/>
        </authorList>
    </citation>
    <scope>NUCLEOTIDE SEQUENCE [LARGE SCALE GENOMIC DNA]</scope>
    <source>
        <strain evidence="6 7">K22</strain>
    </source>
</reference>
<dbReference type="CDD" id="cd13944">
    <property type="entry name" value="lytB_ispH"/>
    <property type="match status" value="1"/>
</dbReference>
<feature type="binding site" evidence="5">
    <location>
        <position position="96"/>
    </location>
    <ligand>
        <name>[4Fe-4S] cluster</name>
        <dbReference type="ChEBI" id="CHEBI:49883"/>
    </ligand>
</feature>
<feature type="binding site" evidence="5">
    <location>
        <position position="263"/>
    </location>
    <ligand>
        <name>(2E)-4-hydroxy-3-methylbut-2-enyl diphosphate</name>
        <dbReference type="ChEBI" id="CHEBI:128753"/>
    </ligand>
</feature>
<dbReference type="Gene3D" id="3.40.50.11270">
    <property type="match status" value="1"/>
</dbReference>
<feature type="binding site" evidence="5">
    <location>
        <position position="124"/>
    </location>
    <ligand>
        <name>dimethylallyl diphosphate</name>
        <dbReference type="ChEBI" id="CHEBI:57623"/>
    </ligand>
</feature>
<feature type="binding site" evidence="5">
    <location>
        <position position="41"/>
    </location>
    <ligand>
        <name>isopentenyl diphosphate</name>
        <dbReference type="ChEBI" id="CHEBI:128769"/>
    </ligand>
</feature>
<feature type="binding site" evidence="5">
    <location>
        <position position="124"/>
    </location>
    <ligand>
        <name>isopentenyl diphosphate</name>
        <dbReference type="ChEBI" id="CHEBI:128769"/>
    </ligand>
</feature>
<feature type="binding site" evidence="5">
    <location>
        <position position="221"/>
    </location>
    <ligand>
        <name>(2E)-4-hydroxy-3-methylbut-2-enyl diphosphate</name>
        <dbReference type="ChEBI" id="CHEBI:128753"/>
    </ligand>
</feature>
<dbReference type="UniPathway" id="UPA00056">
    <property type="reaction ID" value="UER00097"/>
</dbReference>
<comment type="catalytic activity">
    <reaction evidence="5">
        <text>dimethylallyl diphosphate + 2 oxidized [2Fe-2S]-[ferredoxin] + H2O = (2E)-4-hydroxy-3-methylbut-2-enyl diphosphate + 2 reduced [2Fe-2S]-[ferredoxin] + 2 H(+)</text>
        <dbReference type="Rhea" id="RHEA:24825"/>
        <dbReference type="Rhea" id="RHEA-COMP:10000"/>
        <dbReference type="Rhea" id="RHEA-COMP:10001"/>
        <dbReference type="ChEBI" id="CHEBI:15377"/>
        <dbReference type="ChEBI" id="CHEBI:15378"/>
        <dbReference type="ChEBI" id="CHEBI:33737"/>
        <dbReference type="ChEBI" id="CHEBI:33738"/>
        <dbReference type="ChEBI" id="CHEBI:57623"/>
        <dbReference type="ChEBI" id="CHEBI:128753"/>
        <dbReference type="EC" id="1.17.7.4"/>
    </reaction>
</comment>
<comment type="function">
    <text evidence="5">Catalyzes the conversion of 1-hydroxy-2-methyl-2-(E)-butenyl 4-diphosphate (HMBPP) into a mixture of isopentenyl diphosphate (IPP) and dimethylallyl diphosphate (DMAPP). Acts in the terminal step of the DOXP/MEP pathway for isoprenoid precursor biosynthesis.</text>
</comment>
<gene>
    <name evidence="5" type="primary">ispH</name>
    <name evidence="6" type="ORF">PYK22_00664</name>
</gene>
<dbReference type="PANTHER" id="PTHR30426:SF0">
    <property type="entry name" value="4-HYDROXY-3-METHYLBUT-2-ENYL DIPHOSPHATE REDUCTASE"/>
    <property type="match status" value="1"/>
</dbReference>
<dbReference type="GO" id="GO:0050992">
    <property type="term" value="P:dimethylallyl diphosphate biosynthetic process"/>
    <property type="evidence" value="ECO:0007669"/>
    <property type="project" value="UniProtKB-UniRule"/>
</dbReference>
<dbReference type="NCBIfam" id="TIGR00216">
    <property type="entry name" value="ispH_lytB"/>
    <property type="match status" value="1"/>
</dbReference>
<feature type="binding site" evidence="5">
    <location>
        <position position="41"/>
    </location>
    <ligand>
        <name>dimethylallyl diphosphate</name>
        <dbReference type="ChEBI" id="CHEBI:57623"/>
    </ligand>
</feature>
<feature type="binding site" evidence="5">
    <location>
        <position position="221"/>
    </location>
    <ligand>
        <name>isopentenyl diphosphate</name>
        <dbReference type="ChEBI" id="CHEBI:128769"/>
    </ligand>
</feature>
<evidence type="ECO:0000256" key="1">
    <source>
        <dbReference type="ARBA" id="ARBA00022485"/>
    </source>
</evidence>
<comment type="cofactor">
    <cofactor evidence="5">
        <name>[4Fe-4S] cluster</name>
        <dbReference type="ChEBI" id="CHEBI:49883"/>
    </cofactor>
    <text evidence="5">Binds 1 [4Fe-4S] cluster per subunit.</text>
</comment>
<keyword evidence="7" id="KW-1185">Reference proteome</keyword>
<feature type="binding site" evidence="5">
    <location>
        <position position="219"/>
    </location>
    <ligand>
        <name>(2E)-4-hydroxy-3-methylbut-2-enyl diphosphate</name>
        <dbReference type="ChEBI" id="CHEBI:128753"/>
    </ligand>
</feature>
<sequence length="289" mass="31719">MEVLLAEEYGFCFGVERAVEMVENALREGGGKVRTLGPLIHNKQEMERLEREGVSTMDAPEEADRETVAVIRAHGVAPQVKRELETRAAKVIDATCPFVTRVQRLTERAAKQGRDVVVVGNPDHPEMIGVRGHAPERTYIVRDASEVEKLPPLHAPIVLSQTTLKLKTFLEAAEAVRAKADAEPEVVNTICSATRDRQEAARALASQVDAFYVIGSTHSSNSMKLLSVCKEQCERSFLIETADDINPQDLKGVKRVGVTAGASTPNWLIEQVITRLHEIGRAHDAAQDA</sequence>
<feature type="binding site" evidence="5">
    <location>
        <position position="220"/>
    </location>
    <ligand>
        <name>isopentenyl diphosphate</name>
        <dbReference type="ChEBI" id="CHEBI:128769"/>
    </ligand>
</feature>
<keyword evidence="3 5" id="KW-0408">Iron</keyword>
<dbReference type="Pfam" id="PF02401">
    <property type="entry name" value="LYTB"/>
    <property type="match status" value="1"/>
</dbReference>
<comment type="pathway">
    <text evidence="5">Isoprenoid biosynthesis; isopentenyl diphosphate biosynthesis via DXP pathway; isopentenyl diphosphate from 1-deoxy-D-xylulose 5-phosphate: step 6/6.</text>
</comment>
<evidence type="ECO:0000313" key="6">
    <source>
        <dbReference type="EMBL" id="CDM64669.1"/>
    </source>
</evidence>
<dbReference type="GO" id="GO:0051745">
    <property type="term" value="F:4-hydroxy-3-methylbut-2-enyl diphosphate reductase activity"/>
    <property type="evidence" value="ECO:0007669"/>
    <property type="project" value="UniProtKB-UniRule"/>
</dbReference>
<feature type="binding site" evidence="5">
    <location>
        <position position="162"/>
    </location>
    <ligand>
        <name>(2E)-4-hydroxy-3-methylbut-2-enyl diphosphate</name>
        <dbReference type="ChEBI" id="CHEBI:128753"/>
    </ligand>
</feature>
<protein>
    <recommendedName>
        <fullName evidence="5">4-hydroxy-3-methylbut-2-enyl diphosphate reductase</fullName>
        <shortName evidence="5">HMBPP reductase</shortName>
        <ecNumber evidence="5">1.17.7.4</ecNumber>
    </recommendedName>
</protein>
<comment type="catalytic activity">
    <reaction evidence="5">
        <text>isopentenyl diphosphate + 2 oxidized [2Fe-2S]-[ferredoxin] + H2O = (2E)-4-hydroxy-3-methylbut-2-enyl diphosphate + 2 reduced [2Fe-2S]-[ferredoxin] + 2 H(+)</text>
        <dbReference type="Rhea" id="RHEA:24488"/>
        <dbReference type="Rhea" id="RHEA-COMP:10000"/>
        <dbReference type="Rhea" id="RHEA-COMP:10001"/>
        <dbReference type="ChEBI" id="CHEBI:15377"/>
        <dbReference type="ChEBI" id="CHEBI:15378"/>
        <dbReference type="ChEBI" id="CHEBI:33737"/>
        <dbReference type="ChEBI" id="CHEBI:33738"/>
        <dbReference type="ChEBI" id="CHEBI:128753"/>
        <dbReference type="ChEBI" id="CHEBI:128769"/>
        <dbReference type="EC" id="1.17.7.4"/>
    </reaction>
</comment>
<dbReference type="GO" id="GO:0046872">
    <property type="term" value="F:metal ion binding"/>
    <property type="evidence" value="ECO:0007669"/>
    <property type="project" value="UniProtKB-KW"/>
</dbReference>
<feature type="binding site" evidence="5">
    <location>
        <position position="12"/>
    </location>
    <ligand>
        <name>[4Fe-4S] cluster</name>
        <dbReference type="ChEBI" id="CHEBI:49883"/>
    </ligand>
</feature>
<feature type="binding site" evidence="5">
    <location>
        <position position="41"/>
    </location>
    <ligand>
        <name>(2E)-4-hydroxy-3-methylbut-2-enyl diphosphate</name>
        <dbReference type="ChEBI" id="CHEBI:128753"/>
    </ligand>
</feature>
<dbReference type="AlphaFoldDB" id="A0A0B6WWL7"/>
<keyword evidence="5" id="KW-0414">Isoprene biosynthesis</keyword>
<keyword evidence="2 5" id="KW-0479">Metal-binding</keyword>
<comment type="similarity">
    <text evidence="5">Belongs to the IspH family.</text>
</comment>
<dbReference type="PANTHER" id="PTHR30426">
    <property type="entry name" value="4-HYDROXY-3-METHYLBUT-2-ENYL DIPHOSPHATE REDUCTASE"/>
    <property type="match status" value="1"/>
</dbReference>
<feature type="binding site" evidence="5">
    <location>
        <position position="263"/>
    </location>
    <ligand>
        <name>isopentenyl diphosphate</name>
        <dbReference type="ChEBI" id="CHEBI:128769"/>
    </ligand>
</feature>
<evidence type="ECO:0000256" key="5">
    <source>
        <dbReference type="HAMAP-Rule" id="MF_00191"/>
    </source>
</evidence>
<dbReference type="GO" id="GO:0051539">
    <property type="term" value="F:4 iron, 4 sulfur cluster binding"/>
    <property type="evidence" value="ECO:0007669"/>
    <property type="project" value="UniProtKB-UniRule"/>
</dbReference>
<feature type="binding site" evidence="5">
    <location>
        <position position="74"/>
    </location>
    <ligand>
        <name>(2E)-4-hydroxy-3-methylbut-2-enyl diphosphate</name>
        <dbReference type="ChEBI" id="CHEBI:128753"/>
    </ligand>
</feature>
<proteinExistence type="inferred from homology"/>
<dbReference type="GO" id="GO:0016114">
    <property type="term" value="P:terpenoid biosynthetic process"/>
    <property type="evidence" value="ECO:0007669"/>
    <property type="project" value="UniProtKB-UniRule"/>
</dbReference>
<organism evidence="6 7">
    <name type="scientific">Pyrinomonas methylaliphatogenes</name>
    <dbReference type="NCBI Taxonomy" id="454194"/>
    <lineage>
        <taxon>Bacteria</taxon>
        <taxon>Pseudomonadati</taxon>
        <taxon>Acidobacteriota</taxon>
        <taxon>Blastocatellia</taxon>
        <taxon>Blastocatellales</taxon>
        <taxon>Pyrinomonadaceae</taxon>
        <taxon>Pyrinomonas</taxon>
    </lineage>
</organism>
<keyword evidence="1 5" id="KW-0004">4Fe-4S</keyword>
<feature type="binding site" evidence="5">
    <location>
        <position position="74"/>
    </location>
    <ligand>
        <name>dimethylallyl diphosphate</name>
        <dbReference type="ChEBI" id="CHEBI:57623"/>
    </ligand>
</feature>
<dbReference type="STRING" id="454194.PYK22_00664"/>
<evidence type="ECO:0000313" key="7">
    <source>
        <dbReference type="Proteomes" id="UP000031518"/>
    </source>
</evidence>
<dbReference type="HAMAP" id="MF_00191">
    <property type="entry name" value="IspH"/>
    <property type="match status" value="1"/>
</dbReference>